<dbReference type="SUPFAM" id="SSF46785">
    <property type="entry name" value="Winged helix' DNA-binding domain"/>
    <property type="match status" value="1"/>
</dbReference>
<dbReference type="InterPro" id="IPR036388">
    <property type="entry name" value="WH-like_DNA-bd_sf"/>
</dbReference>
<dbReference type="InterPro" id="IPR036390">
    <property type="entry name" value="WH_DNA-bd_sf"/>
</dbReference>
<gene>
    <name evidence="6" type="ORF">LTY59_05435</name>
</gene>
<evidence type="ECO:0000256" key="4">
    <source>
        <dbReference type="ARBA" id="ARBA00023163"/>
    </source>
</evidence>
<evidence type="ECO:0000313" key="6">
    <source>
        <dbReference type="EMBL" id="MCD7138659.1"/>
    </source>
</evidence>
<proteinExistence type="inferred from homology"/>
<comment type="similarity">
    <text evidence="1">Belongs to the LysR transcriptional regulatory family.</text>
</comment>
<name>A0ABS8RHJ8_9LACO</name>
<dbReference type="PRINTS" id="PR00039">
    <property type="entry name" value="HTHLYSR"/>
</dbReference>
<dbReference type="Proteomes" id="UP001200032">
    <property type="component" value="Unassembled WGS sequence"/>
</dbReference>
<dbReference type="PANTHER" id="PTHR30126:SF40">
    <property type="entry name" value="HTH-TYPE TRANSCRIPTIONAL REGULATOR GLTR"/>
    <property type="match status" value="1"/>
</dbReference>
<dbReference type="Gene3D" id="1.10.10.10">
    <property type="entry name" value="Winged helix-like DNA-binding domain superfamily/Winged helix DNA-binding domain"/>
    <property type="match status" value="1"/>
</dbReference>
<evidence type="ECO:0000256" key="2">
    <source>
        <dbReference type="ARBA" id="ARBA00023015"/>
    </source>
</evidence>
<keyword evidence="2" id="KW-0805">Transcription regulation</keyword>
<accession>A0ABS8RHJ8</accession>
<keyword evidence="4" id="KW-0804">Transcription</keyword>
<evidence type="ECO:0000256" key="3">
    <source>
        <dbReference type="ARBA" id="ARBA00023125"/>
    </source>
</evidence>
<feature type="domain" description="HTH lysR-type" evidence="5">
    <location>
        <begin position="2"/>
        <end position="59"/>
    </location>
</feature>
<sequence length="291" mass="33614">MVDLELLTELVAFHKYGTLSATAEHLMVTQPTVTRGMKKLEQELGVSLFNREISNRILLNETGLLAAAEAKKLLQAENNFTEKILNFDRLSHKITISSIAPGPIRLIDAFKNQFTSHLELNHQLIKPENILTNLQTLKERLIFTDKEYNTDEVESMYIGIEYIGVGIDKFHPLAQHKSVSFKQLVGLIFLVVQDTGPWEKIIEEHIPAAKFLYQQDLSSMRELSQYSNFPFFYSNLTEETSATFERFSNGNHTKLPIVDKNNKIEFYGTYLKRDRQLIQPFLKHLIQIWPK</sequence>
<keyword evidence="7" id="KW-1185">Reference proteome</keyword>
<comment type="caution">
    <text evidence="6">The sequence shown here is derived from an EMBL/GenBank/DDBJ whole genome shotgun (WGS) entry which is preliminary data.</text>
</comment>
<dbReference type="PROSITE" id="PS50931">
    <property type="entry name" value="HTH_LYSR"/>
    <property type="match status" value="1"/>
</dbReference>
<dbReference type="RefSeq" id="WP_182588476.1">
    <property type="nucleotide sequence ID" value="NZ_JACIVH010000042.1"/>
</dbReference>
<dbReference type="PANTHER" id="PTHR30126">
    <property type="entry name" value="HTH-TYPE TRANSCRIPTIONAL REGULATOR"/>
    <property type="match status" value="1"/>
</dbReference>
<reference evidence="6 7" key="1">
    <citation type="submission" date="2021-12" db="EMBL/GenBank/DDBJ databases">
        <title>A phylogenomic analysis of Limosilactobacillus reuteri reveals ancient and stable evolutionary relationships with rodents and birds and zoonotic transmission to humans.</title>
        <authorList>
            <person name="Li F."/>
            <person name="Li X."/>
            <person name="Cheng C."/>
            <person name="Tollenaar S."/>
            <person name="Zhang J.S."/>
            <person name="Simpson D."/>
            <person name="Tasseva G."/>
            <person name="Perez-Munoz M.E."/>
            <person name="Frese S."/>
            <person name="Gaenzle M.G."/>
            <person name="Walter J."/>
            <person name="Zheng J."/>
        </authorList>
    </citation>
    <scope>NUCLEOTIDE SEQUENCE [LARGE SCALE GENOMIC DNA]</scope>
    <source>
        <strain evidence="6 7">WF-AF5-A</strain>
    </source>
</reference>
<dbReference type="Pfam" id="PF00126">
    <property type="entry name" value="HTH_1"/>
    <property type="match status" value="1"/>
</dbReference>
<evidence type="ECO:0000256" key="1">
    <source>
        <dbReference type="ARBA" id="ARBA00009437"/>
    </source>
</evidence>
<dbReference type="EMBL" id="JAJPDJ010000059">
    <property type="protein sequence ID" value="MCD7138659.1"/>
    <property type="molecule type" value="Genomic_DNA"/>
</dbReference>
<organism evidence="6 7">
    <name type="scientific">Limosilactobacillus balticus</name>
    <dbReference type="NCBI Taxonomy" id="2759747"/>
    <lineage>
        <taxon>Bacteria</taxon>
        <taxon>Bacillati</taxon>
        <taxon>Bacillota</taxon>
        <taxon>Bacilli</taxon>
        <taxon>Lactobacillales</taxon>
        <taxon>Lactobacillaceae</taxon>
        <taxon>Limosilactobacillus</taxon>
    </lineage>
</organism>
<dbReference type="InterPro" id="IPR000847">
    <property type="entry name" value="LysR_HTH_N"/>
</dbReference>
<protein>
    <submittedName>
        <fullName evidence="6">LysR family transcriptional regulator</fullName>
    </submittedName>
</protein>
<evidence type="ECO:0000313" key="7">
    <source>
        <dbReference type="Proteomes" id="UP001200032"/>
    </source>
</evidence>
<evidence type="ECO:0000259" key="5">
    <source>
        <dbReference type="PROSITE" id="PS50931"/>
    </source>
</evidence>
<keyword evidence="3" id="KW-0238">DNA-binding</keyword>